<accession>A0A6J0BAD5</accession>
<dbReference type="InterPro" id="IPR036116">
    <property type="entry name" value="FN3_sf"/>
</dbReference>
<dbReference type="InterPro" id="IPR003961">
    <property type="entry name" value="FN3_dom"/>
</dbReference>
<dbReference type="SMART" id="SM00060">
    <property type="entry name" value="FN3"/>
    <property type="match status" value="1"/>
</dbReference>
<evidence type="ECO:0000313" key="12">
    <source>
        <dbReference type="Proteomes" id="UP000829291"/>
    </source>
</evidence>
<dbReference type="AlphaFoldDB" id="A0A6J0BAD5"/>
<keyword evidence="13" id="KW-0808">Transferase</keyword>
<dbReference type="Pfam" id="PF00041">
    <property type="entry name" value="fn3"/>
    <property type="match status" value="1"/>
</dbReference>
<dbReference type="PANTHER" id="PTHR24416">
    <property type="entry name" value="TYROSINE-PROTEIN KINASE RECEPTOR"/>
    <property type="match status" value="1"/>
</dbReference>
<dbReference type="Proteomes" id="UP000829291">
    <property type="component" value="Chromosome 5"/>
</dbReference>
<dbReference type="InterPro" id="IPR013783">
    <property type="entry name" value="Ig-like_fold"/>
</dbReference>
<dbReference type="Gene3D" id="2.60.40.10">
    <property type="entry name" value="Immunoglobulins"/>
    <property type="match status" value="1"/>
</dbReference>
<evidence type="ECO:0000313" key="13">
    <source>
        <dbReference type="RefSeq" id="XP_015510653.2"/>
    </source>
</evidence>
<keyword evidence="6" id="KW-0325">Glycoprotein</keyword>
<dbReference type="RefSeq" id="XP_015510653.2">
    <property type="nucleotide sequence ID" value="XM_015655167.2"/>
</dbReference>
<gene>
    <name evidence="13" type="primary">LOC107217589</name>
</gene>
<feature type="domain" description="Protein kinase" evidence="9">
    <location>
        <begin position="444"/>
        <end position="709"/>
    </location>
</feature>
<feature type="domain" description="Fibronectin type-III" evidence="10">
    <location>
        <begin position="115"/>
        <end position="214"/>
    </location>
</feature>
<feature type="domain" description="WSC" evidence="11">
    <location>
        <begin position="20"/>
        <end position="109"/>
    </location>
</feature>
<evidence type="ECO:0000256" key="2">
    <source>
        <dbReference type="ARBA" id="ARBA00022692"/>
    </source>
</evidence>
<dbReference type="KEGG" id="nlo:107217589"/>
<dbReference type="CDD" id="cd00063">
    <property type="entry name" value="FN3"/>
    <property type="match status" value="1"/>
</dbReference>
<feature type="signal peptide" evidence="8">
    <location>
        <begin position="1"/>
        <end position="17"/>
    </location>
</feature>
<dbReference type="GO" id="GO:0005524">
    <property type="term" value="F:ATP binding"/>
    <property type="evidence" value="ECO:0007669"/>
    <property type="project" value="InterPro"/>
</dbReference>
<evidence type="ECO:0000259" key="10">
    <source>
        <dbReference type="PROSITE" id="PS50853"/>
    </source>
</evidence>
<name>A0A6J0BAD5_NEOLC</name>
<dbReference type="Gene3D" id="1.10.510.10">
    <property type="entry name" value="Transferase(Phosphotransferase) domain 1"/>
    <property type="match status" value="1"/>
</dbReference>
<evidence type="ECO:0000256" key="8">
    <source>
        <dbReference type="SAM" id="SignalP"/>
    </source>
</evidence>
<comment type="subcellular location">
    <subcellularLocation>
        <location evidence="1">Membrane</location>
        <topology evidence="1">Single-pass type I membrane protein</topology>
    </subcellularLocation>
</comment>
<protein>
    <submittedName>
        <fullName evidence="13">Tyrosine-protein kinase Wsck</fullName>
    </submittedName>
</protein>
<keyword evidence="12" id="KW-1185">Reference proteome</keyword>
<dbReference type="GO" id="GO:0007169">
    <property type="term" value="P:cell surface receptor protein tyrosine kinase signaling pathway"/>
    <property type="evidence" value="ECO:0007669"/>
    <property type="project" value="TreeGrafter"/>
</dbReference>
<dbReference type="PANTHER" id="PTHR24416:SF617">
    <property type="entry name" value="RET ONCOGENE, ISOFORM A"/>
    <property type="match status" value="1"/>
</dbReference>
<dbReference type="PROSITE" id="PS50853">
    <property type="entry name" value="FN3"/>
    <property type="match status" value="1"/>
</dbReference>
<dbReference type="Pfam" id="PF23144">
    <property type="entry name" value="Fn3_PTPRU"/>
    <property type="match status" value="1"/>
</dbReference>
<evidence type="ECO:0000256" key="1">
    <source>
        <dbReference type="ARBA" id="ARBA00004479"/>
    </source>
</evidence>
<evidence type="ECO:0000256" key="4">
    <source>
        <dbReference type="ARBA" id="ARBA00022989"/>
    </source>
</evidence>
<dbReference type="GeneID" id="107217589"/>
<evidence type="ECO:0000256" key="7">
    <source>
        <dbReference type="SAM" id="Phobius"/>
    </source>
</evidence>
<keyword evidence="2 7" id="KW-0812">Transmembrane</keyword>
<dbReference type="OrthoDB" id="9943809at2759"/>
<dbReference type="InterPro" id="IPR057598">
    <property type="entry name" value="Fn3_PTPRU"/>
</dbReference>
<organism evidence="13">
    <name type="scientific">Neodiprion lecontei</name>
    <name type="common">Redheaded pine sawfly</name>
    <dbReference type="NCBI Taxonomy" id="441921"/>
    <lineage>
        <taxon>Eukaryota</taxon>
        <taxon>Metazoa</taxon>
        <taxon>Ecdysozoa</taxon>
        <taxon>Arthropoda</taxon>
        <taxon>Hexapoda</taxon>
        <taxon>Insecta</taxon>
        <taxon>Pterygota</taxon>
        <taxon>Neoptera</taxon>
        <taxon>Endopterygota</taxon>
        <taxon>Hymenoptera</taxon>
        <taxon>Tenthredinoidea</taxon>
        <taxon>Diprionidae</taxon>
        <taxon>Diprioninae</taxon>
        <taxon>Neodiprion</taxon>
    </lineage>
</organism>
<dbReference type="Pfam" id="PF07714">
    <property type="entry name" value="PK_Tyr_Ser-Thr"/>
    <property type="match status" value="1"/>
</dbReference>
<dbReference type="PROSITE" id="PS51212">
    <property type="entry name" value="WSC"/>
    <property type="match status" value="1"/>
</dbReference>
<keyword evidence="13" id="KW-0418">Kinase</keyword>
<dbReference type="InterPro" id="IPR000719">
    <property type="entry name" value="Prot_kinase_dom"/>
</dbReference>
<keyword evidence="3 8" id="KW-0732">Signal</keyword>
<feature type="transmembrane region" description="Helical" evidence="7">
    <location>
        <begin position="361"/>
        <end position="384"/>
    </location>
</feature>
<evidence type="ECO:0000256" key="3">
    <source>
        <dbReference type="ARBA" id="ARBA00022729"/>
    </source>
</evidence>
<dbReference type="SUPFAM" id="SSF56112">
    <property type="entry name" value="Protein kinase-like (PK-like)"/>
    <property type="match status" value="1"/>
</dbReference>
<dbReference type="GO" id="GO:0043235">
    <property type="term" value="C:receptor complex"/>
    <property type="evidence" value="ECO:0007669"/>
    <property type="project" value="TreeGrafter"/>
</dbReference>
<evidence type="ECO:0000259" key="11">
    <source>
        <dbReference type="PROSITE" id="PS51212"/>
    </source>
</evidence>
<proteinExistence type="predicted"/>
<dbReference type="GO" id="GO:0005886">
    <property type="term" value="C:plasma membrane"/>
    <property type="evidence" value="ECO:0007669"/>
    <property type="project" value="TreeGrafter"/>
</dbReference>
<dbReference type="InterPro" id="IPR002889">
    <property type="entry name" value="WSC_carb-bd"/>
</dbReference>
<dbReference type="Gene3D" id="3.30.200.20">
    <property type="entry name" value="Phosphorylase Kinase, domain 1"/>
    <property type="match status" value="1"/>
</dbReference>
<dbReference type="Pfam" id="PF01822">
    <property type="entry name" value="WSC"/>
    <property type="match status" value="1"/>
</dbReference>
<dbReference type="SMART" id="SM00321">
    <property type="entry name" value="WSC"/>
    <property type="match status" value="1"/>
</dbReference>
<evidence type="ECO:0000256" key="5">
    <source>
        <dbReference type="ARBA" id="ARBA00023136"/>
    </source>
</evidence>
<evidence type="ECO:0000259" key="9">
    <source>
        <dbReference type="PROSITE" id="PS50011"/>
    </source>
</evidence>
<dbReference type="InterPro" id="IPR050122">
    <property type="entry name" value="RTK"/>
</dbReference>
<dbReference type="InParanoid" id="A0A6J0BAD5"/>
<dbReference type="InterPro" id="IPR001245">
    <property type="entry name" value="Ser-Thr/Tyr_kinase_cat_dom"/>
</dbReference>
<keyword evidence="5 7" id="KW-0472">Membrane</keyword>
<evidence type="ECO:0000256" key="6">
    <source>
        <dbReference type="ARBA" id="ARBA00023180"/>
    </source>
</evidence>
<feature type="chain" id="PRO_5046058147" evidence="8">
    <location>
        <begin position="18"/>
        <end position="715"/>
    </location>
</feature>
<keyword evidence="4 7" id="KW-1133">Transmembrane helix</keyword>
<dbReference type="SUPFAM" id="SSF49265">
    <property type="entry name" value="Fibronectin type III"/>
    <property type="match status" value="1"/>
</dbReference>
<dbReference type="InterPro" id="IPR011009">
    <property type="entry name" value="Kinase-like_dom_sf"/>
</dbReference>
<dbReference type="PROSITE" id="PS50011">
    <property type="entry name" value="PROTEIN_KINASE_DOM"/>
    <property type="match status" value="1"/>
</dbReference>
<dbReference type="GO" id="GO:0004714">
    <property type="term" value="F:transmembrane receptor protein tyrosine kinase activity"/>
    <property type="evidence" value="ECO:0007669"/>
    <property type="project" value="TreeGrafter"/>
</dbReference>
<sequence length="715" mass="78595">MILLWILTSVLGGITFAQEAYEYKGCYRNLEADVDFPVLAVSHPSSPSECIRECGSRYYMFAGLMNDQQCYCGSEYGRSGPSLGCTIYCVAEPTALCGSLDSVSVYSTGLKGPSPPRHIQLIRSEPGALQITWEPPNVPNGKLIAYNLRAVSLTSHASGFLPTIEIQVQGGSSNTTTMRGLQPGTNYNVSIVAVNTHGSGSAAYSTNWTLIGQPDKPDPPKIVNKTDTTVTVVLAKGSSESGPVSRYQVVVVRAGTIPPTDSDRTYPGYEQSREEGLGYYVTGEFEAGDYERYKTFTIGDGRRNGRFYNAPLDTRSSMPHIGLIVTSEIRDEKKYSYSELTNTVSAGLEAPKPRGASATVVVLYVAIVLLGVLLLASVLTYVVLRRRHARSRAKHSSEQQELTLQGPVCEVDNMAYVPEDVPERKNHYQDLKSKVWSIPKNFLVIDAAVVRRGRFGTVHMGTVQINGVPKTATVHTISDGLLRASEKKAMLRELDVCIRVGSHINLAGLIGTCETPESLYVVIEMPPQTLKNRLLAARSGDPLPPNQILSVGVSVASALLHLQNHKIVHTCLCARSVGLESDGTPKLMGHGIAKYALEDIKYIRWKALELLNNEKWHQEGVVWAFGVLLWEIFSMGGTPYADLVGDDEVEDAVRRHVRLPQLRDMPDPFYEVMLSCWSTNRDERPTLDELVRIDTLSVCPITSVTEPYIPELELN</sequence>
<reference evidence="13" key="1">
    <citation type="submission" date="2025-08" db="UniProtKB">
        <authorList>
            <consortium name="RefSeq"/>
        </authorList>
    </citation>
    <scope>IDENTIFICATION</scope>
    <source>
        <tissue evidence="13">Thorax and Abdomen</tissue>
    </source>
</reference>